<dbReference type="CDD" id="cd00165">
    <property type="entry name" value="S4"/>
    <property type="match status" value="1"/>
</dbReference>
<organism evidence="6 7">
    <name type="scientific">Thermodesulfatator autotrophicus</name>
    <dbReference type="NCBI Taxonomy" id="1795632"/>
    <lineage>
        <taxon>Bacteria</taxon>
        <taxon>Pseudomonadati</taxon>
        <taxon>Thermodesulfobacteriota</taxon>
        <taxon>Thermodesulfobacteria</taxon>
        <taxon>Thermodesulfobacteriales</taxon>
        <taxon>Thermodesulfatatoraceae</taxon>
        <taxon>Thermodesulfatator</taxon>
    </lineage>
</organism>
<dbReference type="Gene3D" id="3.10.290.10">
    <property type="entry name" value="RNA-binding S4 domain"/>
    <property type="match status" value="1"/>
</dbReference>
<dbReference type="OrthoDB" id="9807213at2"/>
<comment type="similarity">
    <text evidence="1 4">Belongs to the pseudouridine synthase RsuA family.</text>
</comment>
<gene>
    <name evidence="6" type="ORF">TH606_00325</name>
</gene>
<comment type="caution">
    <text evidence="6">The sequence shown here is derived from an EMBL/GenBank/DDBJ whole genome shotgun (WGS) entry which is preliminary data.</text>
</comment>
<dbReference type="Gene3D" id="3.30.70.580">
    <property type="entry name" value="Pseudouridine synthase I, catalytic domain, N-terminal subdomain"/>
    <property type="match status" value="1"/>
</dbReference>
<dbReference type="SUPFAM" id="SSF55120">
    <property type="entry name" value="Pseudouridine synthase"/>
    <property type="match status" value="1"/>
</dbReference>
<dbReference type="InterPro" id="IPR000748">
    <property type="entry name" value="PsdUridine_synth_RsuA/RluB/E/F"/>
</dbReference>
<dbReference type="InterPro" id="IPR036986">
    <property type="entry name" value="S4_RNA-bd_sf"/>
</dbReference>
<evidence type="ECO:0000313" key="6">
    <source>
        <dbReference type="EMBL" id="OAG28744.1"/>
    </source>
</evidence>
<keyword evidence="7" id="KW-1185">Reference proteome</keyword>
<dbReference type="EC" id="5.4.99.-" evidence="4"/>
<dbReference type="InterPro" id="IPR020094">
    <property type="entry name" value="TruA/RsuA/RluB/E/F_N"/>
</dbReference>
<keyword evidence="2 4" id="KW-0413">Isomerase</keyword>
<dbReference type="PANTHER" id="PTHR47683">
    <property type="entry name" value="PSEUDOURIDINE SYNTHASE FAMILY PROTEIN-RELATED"/>
    <property type="match status" value="1"/>
</dbReference>
<dbReference type="CDD" id="cd02870">
    <property type="entry name" value="PseudoU_synth_RsuA_like"/>
    <property type="match status" value="1"/>
</dbReference>
<reference evidence="6 7" key="1">
    <citation type="submission" date="2016-02" db="EMBL/GenBank/DDBJ databases">
        <title>Draft genome sequence of Thermodesulfatator sp. S606.</title>
        <authorList>
            <person name="Lai Q."/>
            <person name="Cao J."/>
            <person name="Dupont S."/>
            <person name="Shao Z."/>
            <person name="Jebbar M."/>
            <person name="Alain K."/>
        </authorList>
    </citation>
    <scope>NUCLEOTIDE SEQUENCE [LARGE SCALE GENOMIC DNA]</scope>
    <source>
        <strain evidence="6 7">S606</strain>
    </source>
</reference>
<dbReference type="EMBL" id="LSFI01000001">
    <property type="protein sequence ID" value="OAG28744.1"/>
    <property type="molecule type" value="Genomic_DNA"/>
</dbReference>
<dbReference type="GO" id="GO:0000455">
    <property type="term" value="P:enzyme-directed rRNA pseudouridine synthesis"/>
    <property type="evidence" value="ECO:0007669"/>
    <property type="project" value="UniProtKB-ARBA"/>
</dbReference>
<dbReference type="Gene3D" id="3.30.70.1560">
    <property type="entry name" value="Alpha-L RNA-binding motif"/>
    <property type="match status" value="1"/>
</dbReference>
<dbReference type="InterPro" id="IPR018496">
    <property type="entry name" value="PsdUridine_synth_RsuA/RluB_CS"/>
</dbReference>
<evidence type="ECO:0000313" key="7">
    <source>
        <dbReference type="Proteomes" id="UP000076964"/>
    </source>
</evidence>
<evidence type="ECO:0000256" key="3">
    <source>
        <dbReference type="PROSITE-ProRule" id="PRU00182"/>
    </source>
</evidence>
<dbReference type="NCBIfam" id="TIGR00093">
    <property type="entry name" value="pseudouridine synthase"/>
    <property type="match status" value="1"/>
</dbReference>
<dbReference type="SUPFAM" id="SSF55174">
    <property type="entry name" value="Alpha-L RNA-binding motif"/>
    <property type="match status" value="1"/>
</dbReference>
<dbReference type="InterPro" id="IPR002942">
    <property type="entry name" value="S4_RNA-bd"/>
</dbReference>
<dbReference type="Pfam" id="PF00849">
    <property type="entry name" value="PseudoU_synth_2"/>
    <property type="match status" value="1"/>
</dbReference>
<dbReference type="GO" id="GO:0120159">
    <property type="term" value="F:rRNA pseudouridine synthase activity"/>
    <property type="evidence" value="ECO:0007669"/>
    <property type="project" value="UniProtKB-ARBA"/>
</dbReference>
<evidence type="ECO:0000259" key="5">
    <source>
        <dbReference type="SMART" id="SM00363"/>
    </source>
</evidence>
<name>A0A177E9X5_9BACT</name>
<dbReference type="RefSeq" id="WP_068540428.1">
    <property type="nucleotide sequence ID" value="NZ_LSFI01000001.1"/>
</dbReference>
<protein>
    <recommendedName>
        <fullName evidence="4">Pseudouridine synthase</fullName>
        <ecNumber evidence="4">5.4.99.-</ecNumber>
    </recommendedName>
</protein>
<feature type="domain" description="RNA-binding S4" evidence="5">
    <location>
        <begin position="7"/>
        <end position="71"/>
    </location>
</feature>
<accession>A0A177E9X5</accession>
<proteinExistence type="inferred from homology"/>
<dbReference type="InterPro" id="IPR050343">
    <property type="entry name" value="RsuA_PseudoU_synthase"/>
</dbReference>
<keyword evidence="3" id="KW-0694">RNA-binding</keyword>
<dbReference type="InterPro" id="IPR006145">
    <property type="entry name" value="PsdUridine_synth_RsuA/RluA"/>
</dbReference>
<evidence type="ECO:0000256" key="4">
    <source>
        <dbReference type="RuleBase" id="RU003887"/>
    </source>
</evidence>
<evidence type="ECO:0000256" key="1">
    <source>
        <dbReference type="ARBA" id="ARBA00008348"/>
    </source>
</evidence>
<dbReference type="GO" id="GO:0003723">
    <property type="term" value="F:RNA binding"/>
    <property type="evidence" value="ECO:0007669"/>
    <property type="project" value="UniProtKB-KW"/>
</dbReference>
<dbReference type="PROSITE" id="PS50889">
    <property type="entry name" value="S4"/>
    <property type="match status" value="1"/>
</dbReference>
<dbReference type="AlphaFoldDB" id="A0A177E9X5"/>
<dbReference type="InterPro" id="IPR042092">
    <property type="entry name" value="PsdUridine_s_RsuA/RluB/E/F_cat"/>
</dbReference>
<dbReference type="STRING" id="1795632.TH606_00325"/>
<dbReference type="SMART" id="SM00363">
    <property type="entry name" value="S4"/>
    <property type="match status" value="1"/>
</dbReference>
<sequence>MSENQKIRLNKFLSRAGVASRRKADELIKEGRVKVNGQVISEPGLKIDPYSQKVEVDGKPVRVEEPVYYLFYKPSGYLTSLYDPHGRKTIKEFIKHLPVRVFPVGRLDAATEGLLLLTNDGELANRLLHPRYEIKRVYHTTVKGHPSEKLIEQLLKKGVEVEGRRVYPRKIRLLRRGPNSSTYEVVVGEGRKREVRKIFASIGHPVINLKRVAFGPLTLGRLRPGEIRPLSPKELEQLKRAARLEP</sequence>
<evidence type="ECO:0000256" key="2">
    <source>
        <dbReference type="ARBA" id="ARBA00023235"/>
    </source>
</evidence>
<dbReference type="Proteomes" id="UP000076964">
    <property type="component" value="Unassembled WGS sequence"/>
</dbReference>
<dbReference type="Pfam" id="PF01479">
    <property type="entry name" value="S4"/>
    <property type="match status" value="1"/>
</dbReference>
<dbReference type="InterPro" id="IPR020103">
    <property type="entry name" value="PsdUridine_synth_cat_dom_sf"/>
</dbReference>
<dbReference type="PROSITE" id="PS01149">
    <property type="entry name" value="PSI_RSU"/>
    <property type="match status" value="1"/>
</dbReference>
<dbReference type="PANTHER" id="PTHR47683:SF2">
    <property type="entry name" value="RNA-BINDING S4 DOMAIN-CONTAINING PROTEIN"/>
    <property type="match status" value="1"/>
</dbReference>
<dbReference type="FunFam" id="3.10.290.10:FF:000003">
    <property type="entry name" value="Pseudouridine synthase"/>
    <property type="match status" value="1"/>
</dbReference>